<dbReference type="SMART" id="SM00046">
    <property type="entry name" value="DAGKc"/>
    <property type="match status" value="1"/>
</dbReference>
<dbReference type="Proteomes" id="UP000557717">
    <property type="component" value="Unassembled WGS sequence"/>
</dbReference>
<dbReference type="AlphaFoldDB" id="A0A840VG54"/>
<dbReference type="Pfam" id="PF00781">
    <property type="entry name" value="DAGK_cat"/>
    <property type="match status" value="1"/>
</dbReference>
<dbReference type="InterPro" id="IPR001206">
    <property type="entry name" value="Diacylglycerol_kinase_cat_dom"/>
</dbReference>
<keyword evidence="2" id="KW-0808">Transferase</keyword>
<dbReference type="InterPro" id="IPR017438">
    <property type="entry name" value="ATP-NAD_kinase_N"/>
</dbReference>
<sequence length="308" mass="33826">MPPTRRHFEVVLNRESGTLRDLWHEGFPDELAAAFREGGADVQLHAGTAKQLDSALRAARQASPDAVIVGGGDGTVSHAAAQLVGTEMPMGILPCGTFNLAARDLGIPLDVLEAARALGTAPSTAIDVLDAGGRISLCNLMLGFYPAMARQQEEFHGRAWWRKTTRILVDLRKAFHDCPPLRLDLDTDERGRITRTTRFAALVPGEYEDILSLIPRRQIMDGGTLGIYLSHHRTLPSLVRGMFAYLFGLMEKEPELELLRSRGLTLTSGRRRTLPASLDGEILDIELPLRLDLRPGALHVLRPGDHPD</sequence>
<name>A0A840VG54_9BACT</name>
<dbReference type="EMBL" id="JACHFD010000008">
    <property type="protein sequence ID" value="MBB5351771.1"/>
    <property type="molecule type" value="Genomic_DNA"/>
</dbReference>
<dbReference type="Gene3D" id="2.60.200.40">
    <property type="match status" value="1"/>
</dbReference>
<protein>
    <submittedName>
        <fullName evidence="2">Diacylglycerol kinase family enzyme</fullName>
    </submittedName>
</protein>
<dbReference type="InterPro" id="IPR016064">
    <property type="entry name" value="NAD/diacylglycerol_kinase_sf"/>
</dbReference>
<dbReference type="PROSITE" id="PS50146">
    <property type="entry name" value="DAGK"/>
    <property type="match status" value="1"/>
</dbReference>
<evidence type="ECO:0000313" key="2">
    <source>
        <dbReference type="EMBL" id="MBB5351771.1"/>
    </source>
</evidence>
<reference evidence="2 3" key="1">
    <citation type="submission" date="2020-08" db="EMBL/GenBank/DDBJ databases">
        <title>Genomic Encyclopedia of Type Strains, Phase IV (KMG-IV): sequencing the most valuable type-strain genomes for metagenomic binning, comparative biology and taxonomic classification.</title>
        <authorList>
            <person name="Goeker M."/>
        </authorList>
    </citation>
    <scope>NUCLEOTIDE SEQUENCE [LARGE SCALE GENOMIC DNA]</scope>
    <source>
        <strain evidence="2 3">YC6886</strain>
    </source>
</reference>
<accession>A0A840VG54</accession>
<organism evidence="2 3">
    <name type="scientific">Haloferula luteola</name>
    <dbReference type="NCBI Taxonomy" id="595692"/>
    <lineage>
        <taxon>Bacteria</taxon>
        <taxon>Pseudomonadati</taxon>
        <taxon>Verrucomicrobiota</taxon>
        <taxon>Verrucomicrobiia</taxon>
        <taxon>Verrucomicrobiales</taxon>
        <taxon>Verrucomicrobiaceae</taxon>
        <taxon>Haloferula</taxon>
    </lineage>
</organism>
<keyword evidence="3" id="KW-1185">Reference proteome</keyword>
<gene>
    <name evidence="2" type="ORF">HNR46_002010</name>
</gene>
<keyword evidence="2" id="KW-0418">Kinase</keyword>
<evidence type="ECO:0000259" key="1">
    <source>
        <dbReference type="PROSITE" id="PS50146"/>
    </source>
</evidence>
<feature type="domain" description="DAGKc" evidence="1">
    <location>
        <begin position="3"/>
        <end position="135"/>
    </location>
</feature>
<evidence type="ECO:0000313" key="3">
    <source>
        <dbReference type="Proteomes" id="UP000557717"/>
    </source>
</evidence>
<comment type="caution">
    <text evidence="2">The sequence shown here is derived from an EMBL/GenBank/DDBJ whole genome shotgun (WGS) entry which is preliminary data.</text>
</comment>
<proteinExistence type="predicted"/>
<dbReference type="RefSeq" id="WP_184018224.1">
    <property type="nucleotide sequence ID" value="NZ_JACHFD010000008.1"/>
</dbReference>
<dbReference type="SUPFAM" id="SSF111331">
    <property type="entry name" value="NAD kinase/diacylglycerol kinase-like"/>
    <property type="match status" value="1"/>
</dbReference>
<dbReference type="GO" id="GO:0016301">
    <property type="term" value="F:kinase activity"/>
    <property type="evidence" value="ECO:0007669"/>
    <property type="project" value="UniProtKB-KW"/>
</dbReference>
<dbReference type="Gene3D" id="3.40.50.10330">
    <property type="entry name" value="Probable inorganic polyphosphate/atp-NAD kinase, domain 1"/>
    <property type="match status" value="1"/>
</dbReference>